<gene>
    <name evidence="8" type="ORF">Q9K02_00770</name>
</gene>
<evidence type="ECO:0000259" key="7">
    <source>
        <dbReference type="PROSITE" id="PS51123"/>
    </source>
</evidence>
<keyword evidence="6" id="KW-0732">Signal</keyword>
<evidence type="ECO:0000256" key="4">
    <source>
        <dbReference type="PROSITE-ProRule" id="PRU00473"/>
    </source>
</evidence>
<feature type="region of interest" description="Disordered" evidence="5">
    <location>
        <begin position="147"/>
        <end position="166"/>
    </location>
</feature>
<feature type="domain" description="OmpA-like" evidence="7">
    <location>
        <begin position="55"/>
        <end position="177"/>
    </location>
</feature>
<keyword evidence="9" id="KW-1185">Reference proteome</keyword>
<dbReference type="EMBL" id="JAVAIM010000001">
    <property type="protein sequence ID" value="MDP4573668.1"/>
    <property type="molecule type" value="Genomic_DNA"/>
</dbReference>
<comment type="caution">
    <text evidence="8">The sequence shown here is derived from an EMBL/GenBank/DDBJ whole genome shotgun (WGS) entry which is preliminary data.</text>
</comment>
<dbReference type="SUPFAM" id="SSF103088">
    <property type="entry name" value="OmpA-like"/>
    <property type="match status" value="1"/>
</dbReference>
<protein>
    <submittedName>
        <fullName evidence="8">OmpA family protein</fullName>
    </submittedName>
</protein>
<dbReference type="InterPro" id="IPR006665">
    <property type="entry name" value="OmpA-like"/>
</dbReference>
<evidence type="ECO:0000256" key="1">
    <source>
        <dbReference type="ARBA" id="ARBA00004442"/>
    </source>
</evidence>
<evidence type="ECO:0000256" key="5">
    <source>
        <dbReference type="SAM" id="MobiDB-lite"/>
    </source>
</evidence>
<evidence type="ECO:0000313" key="9">
    <source>
        <dbReference type="Proteomes" id="UP001240639"/>
    </source>
</evidence>
<dbReference type="CDD" id="cd07185">
    <property type="entry name" value="OmpA_C-like"/>
    <property type="match status" value="1"/>
</dbReference>
<dbReference type="InterPro" id="IPR006664">
    <property type="entry name" value="OMP_bac"/>
</dbReference>
<dbReference type="Pfam" id="PF00691">
    <property type="entry name" value="OmpA"/>
    <property type="match status" value="1"/>
</dbReference>
<dbReference type="PROSITE" id="PS51257">
    <property type="entry name" value="PROKAR_LIPOPROTEIN"/>
    <property type="match status" value="1"/>
</dbReference>
<dbReference type="PRINTS" id="PR01021">
    <property type="entry name" value="OMPADOMAIN"/>
</dbReference>
<dbReference type="Proteomes" id="UP001240639">
    <property type="component" value="Unassembled WGS sequence"/>
</dbReference>
<reference evidence="8 9" key="1">
    <citation type="submission" date="2023-08" db="EMBL/GenBank/DDBJ databases">
        <title>genomic of G39.</title>
        <authorList>
            <person name="Wang Y."/>
        </authorList>
    </citation>
    <scope>NUCLEOTIDE SEQUENCE [LARGE SCALE GENOMIC DNA]</scope>
    <source>
        <strain evidence="8 9">G39</strain>
    </source>
</reference>
<dbReference type="PANTHER" id="PTHR30329:SF21">
    <property type="entry name" value="LIPOPROTEIN YIAD-RELATED"/>
    <property type="match status" value="1"/>
</dbReference>
<dbReference type="InterPro" id="IPR050330">
    <property type="entry name" value="Bact_OuterMem_StrucFunc"/>
</dbReference>
<dbReference type="PANTHER" id="PTHR30329">
    <property type="entry name" value="STATOR ELEMENT OF FLAGELLAR MOTOR COMPLEX"/>
    <property type="match status" value="1"/>
</dbReference>
<evidence type="ECO:0000256" key="3">
    <source>
        <dbReference type="ARBA" id="ARBA00023237"/>
    </source>
</evidence>
<keyword evidence="2 4" id="KW-0472">Membrane</keyword>
<dbReference type="InterPro" id="IPR036737">
    <property type="entry name" value="OmpA-like_sf"/>
</dbReference>
<feature type="chain" id="PRO_5046470440" evidence="6">
    <location>
        <begin position="23"/>
        <end position="210"/>
    </location>
</feature>
<dbReference type="RefSeq" id="WP_305931158.1">
    <property type="nucleotide sequence ID" value="NZ_JAVAIM010000001.1"/>
</dbReference>
<dbReference type="PROSITE" id="PS51123">
    <property type="entry name" value="OMPA_2"/>
    <property type="match status" value="1"/>
</dbReference>
<feature type="signal peptide" evidence="6">
    <location>
        <begin position="1"/>
        <end position="22"/>
    </location>
</feature>
<evidence type="ECO:0000313" key="8">
    <source>
        <dbReference type="EMBL" id="MDP4573668.1"/>
    </source>
</evidence>
<name>A0ABT9HKI9_9SPHN</name>
<evidence type="ECO:0000256" key="2">
    <source>
        <dbReference type="ARBA" id="ARBA00023136"/>
    </source>
</evidence>
<sequence length="210" mass="21851">MRPIITLKAMFSLAAGSALLVACGDRESEPPPPPQPSDEPRSIFTDGETGEGAESAPLIAPLETTIAFPDGAELTEAARAELATILRSPQIAQGGEIVLRGHSDAGGSDEANMTASQERAEAIAAFLIDGGVAEDRIEIIAFGEQNPVAPNALPDGTPNEEGRRRNRRVEIYVAAPDGQETSAAPEEPTIAESLAGELEAETAEADNSPQ</sequence>
<feature type="region of interest" description="Disordered" evidence="5">
    <location>
        <begin position="24"/>
        <end position="56"/>
    </location>
</feature>
<proteinExistence type="predicted"/>
<accession>A0ABT9HKI9</accession>
<evidence type="ECO:0000256" key="6">
    <source>
        <dbReference type="SAM" id="SignalP"/>
    </source>
</evidence>
<dbReference type="Gene3D" id="3.30.1330.60">
    <property type="entry name" value="OmpA-like domain"/>
    <property type="match status" value="1"/>
</dbReference>
<keyword evidence="3" id="KW-0998">Cell outer membrane</keyword>
<organism evidence="8 9">
    <name type="scientific">Qipengyuania profundimaris</name>
    <dbReference type="NCBI Taxonomy" id="3067652"/>
    <lineage>
        <taxon>Bacteria</taxon>
        <taxon>Pseudomonadati</taxon>
        <taxon>Pseudomonadota</taxon>
        <taxon>Alphaproteobacteria</taxon>
        <taxon>Sphingomonadales</taxon>
        <taxon>Erythrobacteraceae</taxon>
        <taxon>Qipengyuania</taxon>
    </lineage>
</organism>
<comment type="subcellular location">
    <subcellularLocation>
        <location evidence="1">Cell outer membrane</location>
    </subcellularLocation>
</comment>